<evidence type="ECO:0000313" key="3">
    <source>
        <dbReference type="Proteomes" id="UP001485043"/>
    </source>
</evidence>
<evidence type="ECO:0000256" key="1">
    <source>
        <dbReference type="SAM" id="MobiDB-lite"/>
    </source>
</evidence>
<sequence>MDAHKKQPAGQSKYDLVKVKVWLGEHYYILSRFLISRMLTVTKIPYIKAVKIALELKKFFVDREELDISQPDLEEALFQIMHSRGFGDDYIRRYKMVTKFFQQKRPLIILLCGVSCTGKSTFAQQLASRLNLPNVLQTDVIYELLQLAGHCQAPKTAAHNSPPLDPQQIIAAFQRQCRDVRRGIDGDLTKSIRDGKPIIIEGLHLDPGLYLYEFGKYGVAHLLREHRLAADPDIPDRSSDSQLLAEAKGCPHPQRKLQRSLSAHEVAFFLQRSSAPSTLSLSQASFQQKLAGALTSKSFDSGPAHQSSEFLQAVSMPPPMQQGPNSDAAGGTSEEMSGRSPASEWLQQFVPCFSGRQPQAAVTAPAPEATSRPDLDASASGSESWSHAPQGLLTSAVQQQPAQAVLGRGQLFHCWRRKSGPMTATSAGPAAAASARANPDTAAPTLSIISESRRASPHSKVFHC</sequence>
<dbReference type="EMBL" id="JALJOV010000521">
    <property type="protein sequence ID" value="KAK9863061.1"/>
    <property type="molecule type" value="Genomic_DNA"/>
</dbReference>
<feature type="region of interest" description="Disordered" evidence="1">
    <location>
        <begin position="357"/>
        <end position="388"/>
    </location>
</feature>
<dbReference type="AlphaFoldDB" id="A0AAW1T242"/>
<feature type="compositionally biased region" description="Polar residues" evidence="1">
    <location>
        <begin position="379"/>
        <end position="388"/>
    </location>
</feature>
<reference evidence="2 3" key="1">
    <citation type="journal article" date="2024" name="Nat. Commun.">
        <title>Phylogenomics reveals the evolutionary origins of lichenization in chlorophyte algae.</title>
        <authorList>
            <person name="Puginier C."/>
            <person name="Libourel C."/>
            <person name="Otte J."/>
            <person name="Skaloud P."/>
            <person name="Haon M."/>
            <person name="Grisel S."/>
            <person name="Petersen M."/>
            <person name="Berrin J.G."/>
            <person name="Delaux P.M."/>
            <person name="Dal Grande F."/>
            <person name="Keller J."/>
        </authorList>
    </citation>
    <scope>NUCLEOTIDE SEQUENCE [LARGE SCALE GENOMIC DNA]</scope>
    <source>
        <strain evidence="2 3">SAG 2523</strain>
    </source>
</reference>
<dbReference type="SUPFAM" id="SSF52540">
    <property type="entry name" value="P-loop containing nucleoside triphosphate hydrolases"/>
    <property type="match status" value="1"/>
</dbReference>
<dbReference type="InterPro" id="IPR027417">
    <property type="entry name" value="P-loop_NTPase"/>
</dbReference>
<keyword evidence="3" id="KW-1185">Reference proteome</keyword>
<dbReference type="Gene3D" id="3.40.50.300">
    <property type="entry name" value="P-loop containing nucleotide triphosphate hydrolases"/>
    <property type="match status" value="1"/>
</dbReference>
<evidence type="ECO:0008006" key="4">
    <source>
        <dbReference type="Google" id="ProtNLM"/>
    </source>
</evidence>
<dbReference type="Proteomes" id="UP001485043">
    <property type="component" value="Unassembled WGS sequence"/>
</dbReference>
<gene>
    <name evidence="2" type="ORF">WJX84_002161</name>
</gene>
<dbReference type="PANTHER" id="PTHR33477">
    <property type="entry name" value="P-LOOP NTPASE DOMAIN-CONTAINING PROTEIN LPA1 HOMOLOG 1"/>
    <property type="match status" value="1"/>
</dbReference>
<proteinExistence type="predicted"/>
<dbReference type="PANTHER" id="PTHR33477:SF2">
    <property type="entry name" value="2-PHOSPHOGLYCERATE KINASE"/>
    <property type="match status" value="1"/>
</dbReference>
<name>A0AAW1T242_9CHLO</name>
<protein>
    <recommendedName>
        <fullName evidence="4">2-phosphoglycerate kinase</fullName>
    </recommendedName>
</protein>
<feature type="region of interest" description="Disordered" evidence="1">
    <location>
        <begin position="315"/>
        <end position="341"/>
    </location>
</feature>
<accession>A0AAW1T242</accession>
<evidence type="ECO:0000313" key="2">
    <source>
        <dbReference type="EMBL" id="KAK9863061.1"/>
    </source>
</evidence>
<organism evidence="2 3">
    <name type="scientific">Apatococcus fuscideae</name>
    <dbReference type="NCBI Taxonomy" id="2026836"/>
    <lineage>
        <taxon>Eukaryota</taxon>
        <taxon>Viridiplantae</taxon>
        <taxon>Chlorophyta</taxon>
        <taxon>core chlorophytes</taxon>
        <taxon>Trebouxiophyceae</taxon>
        <taxon>Chlorellales</taxon>
        <taxon>Chlorellaceae</taxon>
        <taxon>Apatococcus</taxon>
    </lineage>
</organism>
<dbReference type="Pfam" id="PF13238">
    <property type="entry name" value="AAA_18"/>
    <property type="match status" value="1"/>
</dbReference>
<feature type="region of interest" description="Disordered" evidence="1">
    <location>
        <begin position="232"/>
        <end position="256"/>
    </location>
</feature>
<comment type="caution">
    <text evidence="2">The sequence shown here is derived from an EMBL/GenBank/DDBJ whole genome shotgun (WGS) entry which is preliminary data.</text>
</comment>